<dbReference type="AlphaFoldDB" id="X1M242"/>
<dbReference type="EMBL" id="BARV01007493">
    <property type="protein sequence ID" value="GAI08740.1"/>
    <property type="molecule type" value="Genomic_DNA"/>
</dbReference>
<gene>
    <name evidence="1" type="ORF">S06H3_15246</name>
</gene>
<organism evidence="1">
    <name type="scientific">marine sediment metagenome</name>
    <dbReference type="NCBI Taxonomy" id="412755"/>
    <lineage>
        <taxon>unclassified sequences</taxon>
        <taxon>metagenomes</taxon>
        <taxon>ecological metagenomes</taxon>
    </lineage>
</organism>
<proteinExistence type="predicted"/>
<name>X1M242_9ZZZZ</name>
<evidence type="ECO:0000313" key="1">
    <source>
        <dbReference type="EMBL" id="GAI08740.1"/>
    </source>
</evidence>
<evidence type="ECO:0008006" key="2">
    <source>
        <dbReference type="Google" id="ProtNLM"/>
    </source>
</evidence>
<sequence>MSLEELEKVRDSRLSLEERWKIFKPFWEMIQNTGYTRAMNIAARDLYGVDGISEDTYKKLASRMKEANKLGLYQWILKDKSGIDVSILDSLSAPLEDVDRRFFAPVARFDDFVMARERMDFETLEKRCGKPIHSFSDFIQALELEFNKASKMIVGVKIGLAYMRKLRFDKISQREAEEVFVNIFNQEFFRLEKPITLNSREVPEGLSLKETKPLQDFMVHKIIQLAEKKNLPIQIHT</sequence>
<dbReference type="InterPro" id="IPR032466">
    <property type="entry name" value="Metal_Hydrolase"/>
</dbReference>
<accession>X1M242</accession>
<comment type="caution">
    <text evidence="1">The sequence shown here is derived from an EMBL/GenBank/DDBJ whole genome shotgun (WGS) entry which is preliminary data.</text>
</comment>
<dbReference type="Gene3D" id="3.20.20.140">
    <property type="entry name" value="Metal-dependent hydrolases"/>
    <property type="match status" value="1"/>
</dbReference>
<feature type="non-terminal residue" evidence="1">
    <location>
        <position position="237"/>
    </location>
</feature>
<dbReference type="SUPFAM" id="SSF51556">
    <property type="entry name" value="Metallo-dependent hydrolases"/>
    <property type="match status" value="1"/>
</dbReference>
<reference evidence="1" key="1">
    <citation type="journal article" date="2014" name="Front. Microbiol.">
        <title>High frequency of phylogenetically diverse reductive dehalogenase-homologous genes in deep subseafloor sedimentary metagenomes.</title>
        <authorList>
            <person name="Kawai M."/>
            <person name="Futagami T."/>
            <person name="Toyoda A."/>
            <person name="Takaki Y."/>
            <person name="Nishi S."/>
            <person name="Hori S."/>
            <person name="Arai W."/>
            <person name="Tsubouchi T."/>
            <person name="Morono Y."/>
            <person name="Uchiyama I."/>
            <person name="Ito T."/>
            <person name="Fujiyama A."/>
            <person name="Inagaki F."/>
            <person name="Takami H."/>
        </authorList>
    </citation>
    <scope>NUCLEOTIDE SEQUENCE</scope>
    <source>
        <strain evidence="1">Expedition CK06-06</strain>
    </source>
</reference>
<protein>
    <recommendedName>
        <fullName evidence="2">Amidohydrolase-related domain-containing protein</fullName>
    </recommendedName>
</protein>